<name>A0A3R9B1R9_9BURK</name>
<evidence type="ECO:0000313" key="5">
    <source>
        <dbReference type="Proteomes" id="UP000272140"/>
    </source>
</evidence>
<dbReference type="Pfam" id="PF00583">
    <property type="entry name" value="Acetyltransf_1"/>
    <property type="match status" value="1"/>
</dbReference>
<accession>A0A3R9B1R9</accession>
<evidence type="ECO:0000256" key="1">
    <source>
        <dbReference type="ARBA" id="ARBA00022679"/>
    </source>
</evidence>
<gene>
    <name evidence="4" type="ORF">EGT41_26675</name>
</gene>
<evidence type="ECO:0000259" key="3">
    <source>
        <dbReference type="PROSITE" id="PS51186"/>
    </source>
</evidence>
<keyword evidence="2" id="KW-0012">Acyltransferase</keyword>
<dbReference type="InterPro" id="IPR016181">
    <property type="entry name" value="Acyl_CoA_acyltransferase"/>
</dbReference>
<evidence type="ECO:0000256" key="2">
    <source>
        <dbReference type="ARBA" id="ARBA00023315"/>
    </source>
</evidence>
<dbReference type="PANTHER" id="PTHR43877:SF2">
    <property type="entry name" value="AMINOALKYLPHOSPHONATE N-ACETYLTRANSFERASE-RELATED"/>
    <property type="match status" value="1"/>
</dbReference>
<proteinExistence type="predicted"/>
<dbReference type="AlphaFoldDB" id="A0A3R9B1R9"/>
<dbReference type="RefSeq" id="WP_011694525.1">
    <property type="nucleotide sequence ID" value="NZ_CADETP010000009.1"/>
</dbReference>
<comment type="caution">
    <text evidence="4">The sequence shown here is derived from an EMBL/GenBank/DDBJ whole genome shotgun (WGS) entry which is preliminary data.</text>
</comment>
<dbReference type="PANTHER" id="PTHR43877">
    <property type="entry name" value="AMINOALKYLPHOSPHONATE N-ACETYLTRANSFERASE-RELATED-RELATED"/>
    <property type="match status" value="1"/>
</dbReference>
<evidence type="ECO:0000313" key="4">
    <source>
        <dbReference type="EMBL" id="RSC04706.1"/>
    </source>
</evidence>
<feature type="domain" description="N-acetyltransferase" evidence="3">
    <location>
        <begin position="4"/>
        <end position="164"/>
    </location>
</feature>
<dbReference type="SUPFAM" id="SSF55729">
    <property type="entry name" value="Acyl-CoA N-acyltransferases (Nat)"/>
    <property type="match status" value="1"/>
</dbReference>
<organism evidence="4 5">
    <name type="scientific">Burkholderia cenocepacia</name>
    <dbReference type="NCBI Taxonomy" id="95486"/>
    <lineage>
        <taxon>Bacteria</taxon>
        <taxon>Pseudomonadati</taxon>
        <taxon>Pseudomonadota</taxon>
        <taxon>Betaproteobacteria</taxon>
        <taxon>Burkholderiales</taxon>
        <taxon>Burkholderiaceae</taxon>
        <taxon>Burkholderia</taxon>
        <taxon>Burkholderia cepacia complex</taxon>
    </lineage>
</organism>
<reference evidence="5" key="1">
    <citation type="submission" date="2018-11" db="EMBL/GenBank/DDBJ databases">
        <title>FDA dAtabase for Regulatory Grade micrObial Sequences (FDA-ARGOS): Supporting development and validation of Infectious Disease Dx tests.</title>
        <authorList>
            <person name="Goldberg B."/>
            <person name="Campos J."/>
            <person name="Tallon L."/>
            <person name="Sadzewicz L."/>
            <person name="Zhao X."/>
            <person name="Vavikolanu K."/>
            <person name="Mehta A."/>
            <person name="Aluvathingal J."/>
            <person name="Nadendla S."/>
            <person name="Geyer C."/>
            <person name="Nandy P."/>
            <person name="Yan Y."/>
            <person name="Sichtig H."/>
        </authorList>
    </citation>
    <scope>NUCLEOTIDE SEQUENCE [LARGE SCALE GENOMIC DNA]</scope>
    <source>
        <strain evidence="5">FDAARGOS_544</strain>
    </source>
</reference>
<protein>
    <submittedName>
        <fullName evidence="4">GNAT family N-acetyltransferase</fullName>
    </submittedName>
</protein>
<sequence>MVSKNVRRATADDVPVLTQIRNDAHARKVAHGDYVWGRDGDGFSERWVRNHVAEKAVYVVEQDGALVGTFSLDFDEDRHWGPQAPIAGYVHGLCVRQGFNGLGLGGFMLDWCAHEVSRLNRRLLRLDCGAENTKLCAYYESLGFVRVGLKTDGIVWSLYEKPVSSASR</sequence>
<dbReference type="PROSITE" id="PS51186">
    <property type="entry name" value="GNAT"/>
    <property type="match status" value="1"/>
</dbReference>
<dbReference type="GO" id="GO:0016747">
    <property type="term" value="F:acyltransferase activity, transferring groups other than amino-acyl groups"/>
    <property type="evidence" value="ECO:0007669"/>
    <property type="project" value="InterPro"/>
</dbReference>
<dbReference type="Proteomes" id="UP000272140">
    <property type="component" value="Unassembled WGS sequence"/>
</dbReference>
<keyword evidence="1 4" id="KW-0808">Transferase</keyword>
<dbReference type="Gene3D" id="3.40.630.30">
    <property type="match status" value="1"/>
</dbReference>
<dbReference type="InterPro" id="IPR000182">
    <property type="entry name" value="GNAT_dom"/>
</dbReference>
<dbReference type="InterPro" id="IPR050832">
    <property type="entry name" value="Bact_Acetyltransf"/>
</dbReference>
<dbReference type="EMBL" id="RKIO01000004">
    <property type="protein sequence ID" value="RSC04706.1"/>
    <property type="molecule type" value="Genomic_DNA"/>
</dbReference>